<evidence type="ECO:0000256" key="1">
    <source>
        <dbReference type="SAM" id="MobiDB-lite"/>
    </source>
</evidence>
<feature type="region of interest" description="Disordered" evidence="1">
    <location>
        <begin position="29"/>
        <end position="111"/>
    </location>
</feature>
<protein>
    <submittedName>
        <fullName evidence="2">Uncharacterized protein</fullName>
    </submittedName>
</protein>
<feature type="compositionally biased region" description="Basic and acidic residues" evidence="1">
    <location>
        <begin position="69"/>
        <end position="78"/>
    </location>
</feature>
<dbReference type="Proteomes" id="UP001155057">
    <property type="component" value="Unassembled WGS sequence"/>
</dbReference>
<evidence type="ECO:0000313" key="2">
    <source>
        <dbReference type="EMBL" id="MCS3711293.1"/>
    </source>
</evidence>
<feature type="compositionally biased region" description="Acidic residues" evidence="1">
    <location>
        <begin position="79"/>
        <end position="111"/>
    </location>
</feature>
<dbReference type="EMBL" id="JANUAE010000012">
    <property type="protein sequence ID" value="MCS3711293.1"/>
    <property type="molecule type" value="Genomic_DNA"/>
</dbReference>
<evidence type="ECO:0000313" key="3">
    <source>
        <dbReference type="Proteomes" id="UP001155057"/>
    </source>
</evidence>
<feature type="compositionally biased region" description="Basic and acidic residues" evidence="1">
    <location>
        <begin position="38"/>
        <end position="47"/>
    </location>
</feature>
<name>A0A9X2Q9S8_9BACT</name>
<dbReference type="RefSeq" id="WP_259124322.1">
    <property type="nucleotide sequence ID" value="NZ_JANUAE010000012.1"/>
</dbReference>
<gene>
    <name evidence="2" type="ORF">GGP61_002926</name>
</gene>
<comment type="caution">
    <text evidence="2">The sequence shown here is derived from an EMBL/GenBank/DDBJ whole genome shotgun (WGS) entry which is preliminary data.</text>
</comment>
<dbReference type="AlphaFoldDB" id="A0A9X2Q9S8"/>
<sequence>MCIFDCDWLNRDWLSRDWLSRDWLSRDRRGRHIRGTGKRPEKPDHPPRVKGPVCTPPTGKGNGATVEPRPGELERLGLADEDDADDTGTDDAGTEDDADDTGTEDDGPDEG</sequence>
<organism evidence="2 3">
    <name type="scientific">Salinibacter ruber</name>
    <dbReference type="NCBI Taxonomy" id="146919"/>
    <lineage>
        <taxon>Bacteria</taxon>
        <taxon>Pseudomonadati</taxon>
        <taxon>Rhodothermota</taxon>
        <taxon>Rhodothermia</taxon>
        <taxon>Rhodothermales</taxon>
        <taxon>Salinibacteraceae</taxon>
        <taxon>Salinibacter</taxon>
    </lineage>
</organism>
<proteinExistence type="predicted"/>
<accession>A0A9X2Q9S8</accession>
<reference evidence="2" key="1">
    <citation type="submission" date="2022-08" db="EMBL/GenBank/DDBJ databases">
        <title>Genomic Encyclopedia of Type Strains, Phase V (KMG-V): Genome sequencing to study the core and pangenomes of soil and plant-associated prokaryotes.</title>
        <authorList>
            <person name="Whitman W."/>
        </authorList>
    </citation>
    <scope>NUCLEOTIDE SEQUENCE</scope>
    <source>
        <strain evidence="2">SP3049</strain>
    </source>
</reference>